<reference evidence="2" key="1">
    <citation type="submission" date="2012-11" db="EMBL/GenBank/DDBJ databases">
        <title>Permanent draft genomes of Rhodopirellula europaea strain SH398 and 6C.</title>
        <authorList>
            <person name="Richter M."/>
            <person name="Richter-Heitmann T."/>
            <person name="Frank C."/>
            <person name="Harder J."/>
            <person name="Glockner F.O."/>
        </authorList>
    </citation>
    <scope>NUCLEOTIDE SEQUENCE</scope>
    <source>
        <strain evidence="2">6C</strain>
    </source>
</reference>
<comment type="caution">
    <text evidence="2">The sequence shown here is derived from an EMBL/GenBank/DDBJ whole genome shotgun (WGS) entry which is preliminary data.</text>
</comment>
<dbReference type="AlphaFoldDB" id="M2A976"/>
<evidence type="ECO:0000313" key="2">
    <source>
        <dbReference type="EMBL" id="EMB18656.1"/>
    </source>
</evidence>
<name>M2A976_9BACT</name>
<evidence type="ECO:0000313" key="3">
    <source>
        <dbReference type="Proteomes" id="UP000011529"/>
    </source>
</evidence>
<keyword evidence="1" id="KW-0175">Coiled coil</keyword>
<dbReference type="PROSITE" id="PS51257">
    <property type="entry name" value="PROKAR_LIPOPROTEIN"/>
    <property type="match status" value="1"/>
</dbReference>
<gene>
    <name evidence="2" type="ORF">RE6C_00650</name>
</gene>
<sequence length="115" mass="12895">MKNCLLLSLFACITTIGCQSEPTTMREQAEQAQENLEAARDKAAEIVAESEEEAVERVAEARDEARDDIIEAKREASELIEDAKQNLEYRLDELADEKEILVSPDTTEPATNRPE</sequence>
<accession>M2A976</accession>
<dbReference type="PATRIC" id="fig|1263867.3.peg.700"/>
<organism evidence="2 3">
    <name type="scientific">Rhodopirellula europaea 6C</name>
    <dbReference type="NCBI Taxonomy" id="1263867"/>
    <lineage>
        <taxon>Bacteria</taxon>
        <taxon>Pseudomonadati</taxon>
        <taxon>Planctomycetota</taxon>
        <taxon>Planctomycetia</taxon>
        <taxon>Pirellulales</taxon>
        <taxon>Pirellulaceae</taxon>
        <taxon>Rhodopirellula</taxon>
    </lineage>
</organism>
<feature type="coiled-coil region" evidence="1">
    <location>
        <begin position="26"/>
        <end position="97"/>
    </location>
</feature>
<protein>
    <submittedName>
        <fullName evidence="2">Secreted protein</fullName>
    </submittedName>
</protein>
<proteinExistence type="predicted"/>
<keyword evidence="3" id="KW-1185">Reference proteome</keyword>
<dbReference type="Proteomes" id="UP000011529">
    <property type="component" value="Unassembled WGS sequence"/>
</dbReference>
<dbReference type="EMBL" id="ANMO01000030">
    <property type="protein sequence ID" value="EMB18656.1"/>
    <property type="molecule type" value="Genomic_DNA"/>
</dbReference>
<reference evidence="2" key="2">
    <citation type="journal article" date="2013" name="Mar. Genomics">
        <title>Expression of sulfatases in Rhodopirellula baltica and the diversity of sulfatases in the genus Rhodopirellula.</title>
        <authorList>
            <person name="Wegner C.E."/>
            <person name="Richter-Heitmann T."/>
            <person name="Klindworth A."/>
            <person name="Klockow C."/>
            <person name="Richter M."/>
            <person name="Achstetter T."/>
            <person name="Glockner F.O."/>
            <person name="Harder J."/>
        </authorList>
    </citation>
    <scope>NUCLEOTIDE SEQUENCE [LARGE SCALE GENOMIC DNA]</scope>
    <source>
        <strain evidence="2">6C</strain>
    </source>
</reference>
<evidence type="ECO:0000256" key="1">
    <source>
        <dbReference type="SAM" id="Coils"/>
    </source>
</evidence>
<dbReference type="RefSeq" id="WP_008653782.1">
    <property type="nucleotide sequence ID" value="NZ_ANMO01000030.1"/>
</dbReference>